<dbReference type="PANTHER" id="PTHR37481">
    <property type="entry name" value="LIPOPOLYSACCHARIDE EXPORT SYSTEM PROTEIN LPTC"/>
    <property type="match status" value="1"/>
</dbReference>
<protein>
    <recommendedName>
        <fullName evidence="6">Lipopolysaccharide export system protein LptC</fullName>
    </recommendedName>
</protein>
<comment type="function">
    <text evidence="6">Involved in the assembly of lipopolysaccharide (LPS). Required for the translocation of LPS from the inner membrane to the outer membrane. Facilitates the transfer of LPS from the inner membrane to the periplasmic protein LptA. Could be a docking site for LptA.</text>
</comment>
<accession>A0ABU1CES5</accession>
<evidence type="ECO:0000313" key="7">
    <source>
        <dbReference type="EMBL" id="MDR0183097.1"/>
    </source>
</evidence>
<dbReference type="InterPro" id="IPR026265">
    <property type="entry name" value="LptC"/>
</dbReference>
<proteinExistence type="inferred from homology"/>
<evidence type="ECO:0000256" key="5">
    <source>
        <dbReference type="ARBA" id="ARBA00023136"/>
    </source>
</evidence>
<keyword evidence="5 6" id="KW-0472">Membrane</keyword>
<comment type="subcellular location">
    <subcellularLocation>
        <location evidence="6">Cell inner membrane</location>
        <topology evidence="6">Single-pass membrane protein</topology>
    </subcellularLocation>
</comment>
<keyword evidence="4 6" id="KW-1133">Transmembrane helix</keyword>
<dbReference type="EMBL" id="JARUHG010000002">
    <property type="protein sequence ID" value="MDR0183097.1"/>
    <property type="molecule type" value="Genomic_DNA"/>
</dbReference>
<dbReference type="HAMAP" id="MF_01915">
    <property type="entry name" value="LPS_assembly_LptC"/>
    <property type="match status" value="1"/>
</dbReference>
<evidence type="ECO:0000256" key="6">
    <source>
        <dbReference type="HAMAP-Rule" id="MF_01915"/>
    </source>
</evidence>
<comment type="similarity">
    <text evidence="6">Belongs to the LptC family.</text>
</comment>
<evidence type="ECO:0000256" key="2">
    <source>
        <dbReference type="ARBA" id="ARBA00022519"/>
    </source>
</evidence>
<keyword evidence="8" id="KW-1185">Reference proteome</keyword>
<dbReference type="PANTHER" id="PTHR37481:SF1">
    <property type="entry name" value="LIPOPOLYSACCHARIDE EXPORT SYSTEM PROTEIN LPTC"/>
    <property type="match status" value="1"/>
</dbReference>
<keyword evidence="1 6" id="KW-1003">Cell membrane</keyword>
<dbReference type="InterPro" id="IPR010664">
    <property type="entry name" value="LipoPS_assembly_LptC-rel"/>
</dbReference>
<dbReference type="Gene3D" id="2.60.450.10">
    <property type="entry name" value="Lipopolysaccharide (LPS) transport protein A like domain"/>
    <property type="match status" value="1"/>
</dbReference>
<keyword evidence="3 6" id="KW-0812">Transmembrane</keyword>
<sequence length="194" mass="21537">MNWRAMNWRAIGTLALLAGALLSGWMMWQQRDRGTATGPLGKRPDYVLHDFQATVLDEAGRESFTLKAPRLERDPDVRTMDIVTPEFQIPPREGSQASAWRINSESAWVSEKADEVRLRGGVRARSANADGKPIQVVTDELNVFPDARRATSASQVTLTQPGLILNGRGLDADLDAKRITLKNDVKARYERAAP</sequence>
<organism evidence="7 8">
    <name type="scientific">Lysobacter arvi</name>
    <dbReference type="NCBI Taxonomy" id="3038776"/>
    <lineage>
        <taxon>Bacteria</taxon>
        <taxon>Pseudomonadati</taxon>
        <taxon>Pseudomonadota</taxon>
        <taxon>Gammaproteobacteria</taxon>
        <taxon>Lysobacterales</taxon>
        <taxon>Lysobacteraceae</taxon>
        <taxon>Lysobacter</taxon>
    </lineage>
</organism>
<reference evidence="7 8" key="1">
    <citation type="submission" date="2023-04" db="EMBL/GenBank/DDBJ databases">
        <title>Lysobacter sp. strain UC isolated from soil sample.</title>
        <authorList>
            <person name="Choksket S."/>
            <person name="Harshvardhan F."/>
            <person name="Rana R."/>
            <person name="Patil P.B."/>
            <person name="Korpole S."/>
        </authorList>
    </citation>
    <scope>NUCLEOTIDE SEQUENCE [LARGE SCALE GENOMIC DNA]</scope>
    <source>
        <strain evidence="7 8">UC</strain>
    </source>
</reference>
<dbReference type="Proteomes" id="UP001233535">
    <property type="component" value="Unassembled WGS sequence"/>
</dbReference>
<gene>
    <name evidence="6 7" type="primary">lptC</name>
    <name evidence="7" type="ORF">P8609_08950</name>
</gene>
<evidence type="ECO:0000256" key="4">
    <source>
        <dbReference type="ARBA" id="ARBA00022989"/>
    </source>
</evidence>
<dbReference type="InterPro" id="IPR052363">
    <property type="entry name" value="LPS_export_LptC"/>
</dbReference>
<evidence type="ECO:0000313" key="8">
    <source>
        <dbReference type="Proteomes" id="UP001233535"/>
    </source>
</evidence>
<dbReference type="NCBIfam" id="TIGR04409">
    <property type="entry name" value="LptC_YrbK"/>
    <property type="match status" value="1"/>
</dbReference>
<comment type="subunit">
    <text evidence="6">Component of the lipopolysaccharide transport and assembly complex. Interacts with LptA and the LptBFG transporter complex.</text>
</comment>
<evidence type="ECO:0000256" key="3">
    <source>
        <dbReference type="ARBA" id="ARBA00022692"/>
    </source>
</evidence>
<comment type="caution">
    <text evidence="7">The sequence shown here is derived from an EMBL/GenBank/DDBJ whole genome shotgun (WGS) entry which is preliminary data.</text>
</comment>
<keyword evidence="2 6" id="KW-0997">Cell inner membrane</keyword>
<dbReference type="Pfam" id="PF06835">
    <property type="entry name" value="LptC"/>
    <property type="match status" value="1"/>
</dbReference>
<name>A0ABU1CES5_9GAMM</name>
<evidence type="ECO:0000256" key="1">
    <source>
        <dbReference type="ARBA" id="ARBA00022475"/>
    </source>
</evidence>